<name>A0A2M8R0T7_9BRAD</name>
<dbReference type="InterPro" id="IPR027417">
    <property type="entry name" value="P-loop_NTPase"/>
</dbReference>
<proteinExistence type="predicted"/>
<evidence type="ECO:0000313" key="2">
    <source>
        <dbReference type="EMBL" id="PJG51403.1"/>
    </source>
</evidence>
<dbReference type="RefSeq" id="WP_100235558.1">
    <property type="nucleotide sequence ID" value="NZ_PGVG01000037.1"/>
</dbReference>
<dbReference type="Gene3D" id="3.40.50.300">
    <property type="entry name" value="P-loop containing nucleotide triphosphate hydrolases"/>
    <property type="match status" value="2"/>
</dbReference>
<sequence length="580" mass="62772">MSILNFADAEALGRVQSVDTTTVIVHVDDVEALRALQVNRLVALQSSLAGHKLIGVIQKIIRTALGEAKIADVELGEAAHPEVNLVRIMLIGTLLDRDGPRANVFRRTLETVPEIDACCFALEGERLTRFMGVISEVTGGAQRLSLGAYTLDPNAQAFVNGNRLFQRHALIVGSTGSGKSWTTARLLEQIAELDSANAIVFDMHGEYASMAGDGFVHLRVAGPSDIEAGKGLNDGVLHLPYWLMSYEALVSMFVDRSDQNAPNQAMIMSRTVVDAKTGFLKAGGHVEVLANFTIDSPVPFRMETVLGELNRLNAEMVPGAKAGTEKQGDFHGKLSRLIQRLEGKRTDRRLGFLFPASGVADSYDWLDRAVELLLGGSAAKGGHGGVKIIDFSEVPSDILPLIVGMVARMAFHVQQWSTQGLRHPVALFCDEAHLYIPQDPTSGAAENAIATFERIAKEGRKYGVGLVVISQRPAEVNRTVASQCNNLIAMRLTNGDDQAVVRRLLPDSLGGFGDLLPVLDTGEALVVGDAILLPTRIRIAKPINEPLSGTIQFWDRWADPAAAATLDKAVESWRRQTLVK</sequence>
<dbReference type="PANTHER" id="PTHR42957:SF1">
    <property type="entry name" value="HELICASE MJ1565-RELATED"/>
    <property type="match status" value="1"/>
</dbReference>
<evidence type="ECO:0000259" key="1">
    <source>
        <dbReference type="Pfam" id="PF01935"/>
    </source>
</evidence>
<evidence type="ECO:0000313" key="3">
    <source>
        <dbReference type="Proteomes" id="UP000231194"/>
    </source>
</evidence>
<keyword evidence="3" id="KW-1185">Reference proteome</keyword>
<gene>
    <name evidence="2" type="ORF">CVM73_31005</name>
</gene>
<dbReference type="Proteomes" id="UP000231194">
    <property type="component" value="Unassembled WGS sequence"/>
</dbReference>
<reference evidence="2 3" key="1">
    <citation type="submission" date="2017-11" db="EMBL/GenBank/DDBJ databases">
        <title>Bradyrhizobium forestalis sp. nov., an efficient nitrogen-fixing bacterium isolated from nodules of forest legume species in the Amazon.</title>
        <authorList>
            <person name="Costa E.M."/>
            <person name="Guimaraes A."/>
            <person name="Carvalho T.S."/>
            <person name="Rodrigues T.L."/>
            <person name="Ribeiro P.R.A."/>
            <person name="Lebbe L."/>
            <person name="Willems A."/>
            <person name="Moreira F.M.S."/>
        </authorList>
    </citation>
    <scope>NUCLEOTIDE SEQUENCE [LARGE SCALE GENOMIC DNA]</scope>
    <source>
        <strain evidence="2 3">INPA54B</strain>
    </source>
</reference>
<dbReference type="Pfam" id="PF01935">
    <property type="entry name" value="DUF87"/>
    <property type="match status" value="1"/>
</dbReference>
<accession>A0A2M8R0T7</accession>
<dbReference type="InterPro" id="IPR002789">
    <property type="entry name" value="HerA_central"/>
</dbReference>
<dbReference type="EMBL" id="PGVG01000037">
    <property type="protein sequence ID" value="PJG51403.1"/>
    <property type="molecule type" value="Genomic_DNA"/>
</dbReference>
<dbReference type="InterPro" id="IPR008571">
    <property type="entry name" value="HerA-like"/>
</dbReference>
<dbReference type="OrthoDB" id="9806951at2"/>
<dbReference type="PANTHER" id="PTHR42957">
    <property type="entry name" value="HELICASE MJ1565-RELATED"/>
    <property type="match status" value="1"/>
</dbReference>
<comment type="caution">
    <text evidence="2">The sequence shown here is derived from an EMBL/GenBank/DDBJ whole genome shotgun (WGS) entry which is preliminary data.</text>
</comment>
<dbReference type="AlphaFoldDB" id="A0A2M8R0T7"/>
<dbReference type="SUPFAM" id="SSF52540">
    <property type="entry name" value="P-loop containing nucleoside triphosphate hydrolases"/>
    <property type="match status" value="1"/>
</dbReference>
<protein>
    <submittedName>
        <fullName evidence="2">ATPase</fullName>
    </submittedName>
</protein>
<organism evidence="2 3">
    <name type="scientific">Bradyrhizobium forestalis</name>
    <dbReference type="NCBI Taxonomy" id="1419263"/>
    <lineage>
        <taxon>Bacteria</taxon>
        <taxon>Pseudomonadati</taxon>
        <taxon>Pseudomonadota</taxon>
        <taxon>Alphaproteobacteria</taxon>
        <taxon>Hyphomicrobiales</taxon>
        <taxon>Nitrobacteraceae</taxon>
        <taxon>Bradyrhizobium</taxon>
    </lineage>
</organism>
<feature type="domain" description="Helicase HerA central" evidence="1">
    <location>
        <begin position="146"/>
        <end position="409"/>
    </location>
</feature>
<dbReference type="CDD" id="cd01127">
    <property type="entry name" value="TrwB_TraG_TraD_VirD4"/>
    <property type="match status" value="1"/>
</dbReference>